<sequence>MRLFTLAITASLALSAMAAPQETPVETKTQTANSAPQKVDETARSRQQEQKQHWNDAMNTTGSKDPRQKDEYGTPVPPQTKGQGTNSSTDAQRAADPKKH</sequence>
<gene>
    <name evidence="3" type="ORF">VI08_05770</name>
</gene>
<reference evidence="3 4" key="1">
    <citation type="submission" date="2015-03" db="EMBL/GenBank/DDBJ databases">
        <title>Draft genome sequence of Luteibacter yeojuensis strain SU11.</title>
        <authorList>
            <person name="Sulaiman J."/>
            <person name="Priya K."/>
            <person name="Chan K.-G."/>
        </authorList>
    </citation>
    <scope>NUCLEOTIDE SEQUENCE [LARGE SCALE GENOMIC DNA]</scope>
    <source>
        <strain evidence="3 4">SU11</strain>
    </source>
</reference>
<name>A0A0F3KYG3_9GAMM</name>
<dbReference type="RefSeq" id="WP_045828610.1">
    <property type="nucleotide sequence ID" value="NZ_JZRB01000011.1"/>
</dbReference>
<feature type="compositionally biased region" description="Polar residues" evidence="1">
    <location>
        <begin position="80"/>
        <end position="91"/>
    </location>
</feature>
<keyword evidence="4" id="KW-1185">Reference proteome</keyword>
<comment type="caution">
    <text evidence="3">The sequence shown here is derived from an EMBL/GenBank/DDBJ whole genome shotgun (WGS) entry which is preliminary data.</text>
</comment>
<dbReference type="Proteomes" id="UP000033651">
    <property type="component" value="Unassembled WGS sequence"/>
</dbReference>
<feature type="chain" id="PRO_5002463377" description="Secreted protein" evidence="2">
    <location>
        <begin position="19"/>
        <end position="100"/>
    </location>
</feature>
<organism evidence="3 4">
    <name type="scientific">Luteibacter yeojuensis</name>
    <dbReference type="NCBI Taxonomy" id="345309"/>
    <lineage>
        <taxon>Bacteria</taxon>
        <taxon>Pseudomonadati</taxon>
        <taxon>Pseudomonadota</taxon>
        <taxon>Gammaproteobacteria</taxon>
        <taxon>Lysobacterales</taxon>
        <taxon>Rhodanobacteraceae</taxon>
        <taxon>Luteibacter</taxon>
    </lineage>
</organism>
<evidence type="ECO:0000256" key="2">
    <source>
        <dbReference type="SAM" id="SignalP"/>
    </source>
</evidence>
<feature type="region of interest" description="Disordered" evidence="1">
    <location>
        <begin position="13"/>
        <end position="100"/>
    </location>
</feature>
<feature type="signal peptide" evidence="2">
    <location>
        <begin position="1"/>
        <end position="18"/>
    </location>
</feature>
<evidence type="ECO:0008006" key="5">
    <source>
        <dbReference type="Google" id="ProtNLM"/>
    </source>
</evidence>
<feature type="compositionally biased region" description="Polar residues" evidence="1">
    <location>
        <begin position="24"/>
        <end position="36"/>
    </location>
</feature>
<proteinExistence type="predicted"/>
<evidence type="ECO:0000256" key="1">
    <source>
        <dbReference type="SAM" id="MobiDB-lite"/>
    </source>
</evidence>
<evidence type="ECO:0000313" key="4">
    <source>
        <dbReference type="Proteomes" id="UP000033651"/>
    </source>
</evidence>
<keyword evidence="2" id="KW-0732">Signal</keyword>
<feature type="compositionally biased region" description="Basic and acidic residues" evidence="1">
    <location>
        <begin position="38"/>
        <end position="54"/>
    </location>
</feature>
<evidence type="ECO:0000313" key="3">
    <source>
        <dbReference type="EMBL" id="KJV36191.1"/>
    </source>
</evidence>
<dbReference type="OrthoDB" id="5959409at2"/>
<protein>
    <recommendedName>
        <fullName evidence="5">Secreted protein</fullName>
    </recommendedName>
</protein>
<accession>A0A0F3KYG3</accession>
<dbReference type="AlphaFoldDB" id="A0A0F3KYG3"/>
<dbReference type="EMBL" id="JZRB01000011">
    <property type="protein sequence ID" value="KJV36191.1"/>
    <property type="molecule type" value="Genomic_DNA"/>
</dbReference>
<dbReference type="PATRIC" id="fig|345309.4.peg.314"/>